<dbReference type="Proteomes" id="UP000826271">
    <property type="component" value="Unassembled WGS sequence"/>
</dbReference>
<feature type="domain" description="Srp40 C-terminal" evidence="2">
    <location>
        <begin position="390"/>
        <end position="462"/>
    </location>
</feature>
<dbReference type="InterPro" id="IPR039191">
    <property type="entry name" value="Nopp140-like"/>
</dbReference>
<protein>
    <recommendedName>
        <fullName evidence="2">Srp40 C-terminal domain-containing protein</fullName>
    </recommendedName>
</protein>
<comment type="caution">
    <text evidence="3">The sequence shown here is derived from an EMBL/GenBank/DDBJ whole genome shotgun (WGS) entry which is preliminary data.</text>
</comment>
<evidence type="ECO:0000259" key="2">
    <source>
        <dbReference type="Pfam" id="PF05022"/>
    </source>
</evidence>
<evidence type="ECO:0000313" key="4">
    <source>
        <dbReference type="Proteomes" id="UP000826271"/>
    </source>
</evidence>
<organism evidence="3 4">
    <name type="scientific">Buddleja alternifolia</name>
    <dbReference type="NCBI Taxonomy" id="168488"/>
    <lineage>
        <taxon>Eukaryota</taxon>
        <taxon>Viridiplantae</taxon>
        <taxon>Streptophyta</taxon>
        <taxon>Embryophyta</taxon>
        <taxon>Tracheophyta</taxon>
        <taxon>Spermatophyta</taxon>
        <taxon>Magnoliopsida</taxon>
        <taxon>eudicotyledons</taxon>
        <taxon>Gunneridae</taxon>
        <taxon>Pentapetalae</taxon>
        <taxon>asterids</taxon>
        <taxon>lamiids</taxon>
        <taxon>Lamiales</taxon>
        <taxon>Scrophulariaceae</taxon>
        <taxon>Buddlejeae</taxon>
        <taxon>Buddleja</taxon>
    </lineage>
</organism>
<name>A0AAV6WZT6_9LAMI</name>
<dbReference type="Pfam" id="PF05022">
    <property type="entry name" value="SRP40_C"/>
    <property type="match status" value="1"/>
</dbReference>
<sequence>MRKGGGSTDVSPIPSSLIAFKPRQVLLAEQQRRSLAGSTSMAKTRPEGPTQLKPEDESVLTCSVALWLENKGFSKVLKRFISAARIQDDNWKAKAVNLNEIFTKYQEICNGAQEDSKFQEKQEEKVVGSVENNGDTNCTASEEIECKKKKKKNKGDVAVIDIGKTPKGTEMNGKVNKINANGKEEQNNKTSNGEKVCEVTVDQSTKKQKDKKKKKSKLPSESMDIDEKQIDAVPEITETKHKGVLSKRNDSKDDAEVIVESKDKKKKKKKDDLMENGAKVEKKIIKNEATETGVNESMKESKKRKRMASDENENQPGEEVAVEESKPKKTKGLEEGKDGRQNKEENLFAKQINESTNGILFNIGLDNLSERKSARKQRNGSDEPKTVNAFQRVKIEEVKFADERLQDNSYWAKDGADIGYGAKAQEVLGQVKGRDFRHEKTKKKRGSYRGGQIDLHSHSVKFNYSDDE</sequence>
<evidence type="ECO:0000313" key="3">
    <source>
        <dbReference type="EMBL" id="KAG8373977.1"/>
    </source>
</evidence>
<dbReference type="PANTHER" id="PTHR23216:SF1">
    <property type="entry name" value="NUCLEOLAR AND COILED-BODY PHOSPHOPROTEIN 1"/>
    <property type="match status" value="1"/>
</dbReference>
<feature type="region of interest" description="Disordered" evidence="1">
    <location>
        <begin position="434"/>
        <end position="454"/>
    </location>
</feature>
<feature type="region of interest" description="Disordered" evidence="1">
    <location>
        <begin position="166"/>
        <end position="344"/>
    </location>
</feature>
<proteinExistence type="predicted"/>
<dbReference type="AlphaFoldDB" id="A0AAV6WZT6"/>
<gene>
    <name evidence="3" type="ORF">BUALT_Bualt11G0082200</name>
</gene>
<dbReference type="EMBL" id="WHWC01000011">
    <property type="protein sequence ID" value="KAG8373977.1"/>
    <property type="molecule type" value="Genomic_DNA"/>
</dbReference>
<feature type="compositionally biased region" description="Basic and acidic residues" evidence="1">
    <location>
        <begin position="237"/>
        <end position="263"/>
    </location>
</feature>
<reference evidence="3" key="1">
    <citation type="submission" date="2019-10" db="EMBL/GenBank/DDBJ databases">
        <authorList>
            <person name="Zhang R."/>
            <person name="Pan Y."/>
            <person name="Wang J."/>
            <person name="Ma R."/>
            <person name="Yu S."/>
        </authorList>
    </citation>
    <scope>NUCLEOTIDE SEQUENCE</scope>
    <source>
        <strain evidence="3">LA-IB0</strain>
        <tissue evidence="3">Leaf</tissue>
    </source>
</reference>
<accession>A0AAV6WZT6</accession>
<feature type="region of interest" description="Disordered" evidence="1">
    <location>
        <begin position="31"/>
        <end position="55"/>
    </location>
</feature>
<keyword evidence="4" id="KW-1185">Reference proteome</keyword>
<dbReference type="PANTHER" id="PTHR23216">
    <property type="entry name" value="NUCLEOLAR AND COILED-BODY PHOSPHOPROTEIN 1"/>
    <property type="match status" value="1"/>
</dbReference>
<dbReference type="GO" id="GO:0005730">
    <property type="term" value="C:nucleolus"/>
    <property type="evidence" value="ECO:0007669"/>
    <property type="project" value="InterPro"/>
</dbReference>
<dbReference type="InterPro" id="IPR007718">
    <property type="entry name" value="Srp40_C"/>
</dbReference>
<feature type="compositionally biased region" description="Basic and acidic residues" evidence="1">
    <location>
        <begin position="323"/>
        <end position="344"/>
    </location>
</feature>
<feature type="compositionally biased region" description="Basic and acidic residues" evidence="1">
    <location>
        <begin position="270"/>
        <end position="289"/>
    </location>
</feature>
<feature type="compositionally biased region" description="Basic residues" evidence="1">
    <location>
        <begin position="206"/>
        <end position="217"/>
    </location>
</feature>
<evidence type="ECO:0000256" key="1">
    <source>
        <dbReference type="SAM" id="MobiDB-lite"/>
    </source>
</evidence>